<sequence>MEKRVSRTRAAREKSPPSSRTRSKSPARVEVSGRDSAPIKKTRITRKTERDSEESSSQSSTPKKLKVGKKEKQVNIQDDSAENEEVADINARSTRLSTLRKRTSPVTYKTTPTPSTTDEIRRSVSRTASSLTKEDTDDDELEVNQVPTQQTDFQSLGIYTKPFANFLLLIVLAVFPIIIATASRVGWKCSLIIPELKNIENFVTLQAFSFSVAIHSLSVLVSLLPVGRFVKLPDSEKEYQFNGTLAAFLLSGILFALELKNLDSLTALYNNVDRLLFLSIVKCLIIAIFFLIMPKYNTRILPNTEVNVYGKSGKILNDLVAGRELNARPFGFVDFKRIVYVQSIIYILVINIAYLYKNVTIPIVQTATEASPVDELVKQTYSNVVFIVQNSEYNLAGFVASSLLILYALDLLIFEHHLATSFQVNDEGTGAEVLLRFATFPFLISFLPRYLFTNNVSVNCYVLMFAATVFIIGLVIKRCSNCLKYEYRLHPNDAKFKDLATLPTFQNHRLIIGKWWSRIRQPNLFGEILLHLALLNLLAPSFDCSSFFGIFIIIVYLIYRSIAINRKNAIKYESSWQRYTSAVKYNLVPRVY</sequence>
<reference evidence="12" key="1">
    <citation type="submission" date="2022-01" db="EMBL/GenBank/DDBJ databases">
        <authorList>
            <person name="King R."/>
        </authorList>
    </citation>
    <scope>NUCLEOTIDE SEQUENCE</scope>
</reference>
<dbReference type="AlphaFoldDB" id="A0A9N9RXE1"/>
<evidence type="ECO:0000256" key="6">
    <source>
        <dbReference type="ARBA" id="ARBA00023125"/>
    </source>
</evidence>
<feature type="transmembrane region" description="Helical" evidence="11">
    <location>
        <begin position="393"/>
        <end position="413"/>
    </location>
</feature>
<dbReference type="GO" id="GO:0050613">
    <property type="term" value="F:Delta14-sterol reductase activity"/>
    <property type="evidence" value="ECO:0007669"/>
    <property type="project" value="TreeGrafter"/>
</dbReference>
<evidence type="ECO:0000256" key="1">
    <source>
        <dbReference type="ARBA" id="ARBA00004473"/>
    </source>
</evidence>
<feature type="region of interest" description="Disordered" evidence="10">
    <location>
        <begin position="1"/>
        <end position="140"/>
    </location>
</feature>
<dbReference type="PANTHER" id="PTHR21257:SF55">
    <property type="entry name" value="DELTA(14)-STEROL REDUCTASE LBR"/>
    <property type="match status" value="1"/>
</dbReference>
<comment type="similarity">
    <text evidence="2">Belongs to the ERG4/ERG24 family.</text>
</comment>
<dbReference type="Gene3D" id="1.20.120.1630">
    <property type="match status" value="1"/>
</dbReference>
<dbReference type="EMBL" id="OU895878">
    <property type="protein sequence ID" value="CAG9805130.1"/>
    <property type="molecule type" value="Genomic_DNA"/>
</dbReference>
<evidence type="ECO:0000256" key="5">
    <source>
        <dbReference type="ARBA" id="ARBA00022989"/>
    </source>
</evidence>
<dbReference type="GO" id="GO:0005637">
    <property type="term" value="C:nuclear inner membrane"/>
    <property type="evidence" value="ECO:0007669"/>
    <property type="project" value="UniProtKB-SubCell"/>
</dbReference>
<keyword evidence="13" id="KW-1185">Reference proteome</keyword>
<dbReference type="Proteomes" id="UP001153620">
    <property type="component" value="Chromosome 2"/>
</dbReference>
<dbReference type="GO" id="GO:0003677">
    <property type="term" value="F:DNA binding"/>
    <property type="evidence" value="ECO:0007669"/>
    <property type="project" value="UniProtKB-KW"/>
</dbReference>
<feature type="compositionally biased region" description="Basic and acidic residues" evidence="10">
    <location>
        <begin position="1"/>
        <end position="15"/>
    </location>
</feature>
<feature type="transmembrane region" description="Helical" evidence="11">
    <location>
        <begin position="166"/>
        <end position="187"/>
    </location>
</feature>
<protein>
    <recommendedName>
        <fullName evidence="14">Lamin b receptor</fullName>
    </recommendedName>
</protein>
<gene>
    <name evidence="12" type="ORF">CHIRRI_LOCUS8007</name>
</gene>
<evidence type="ECO:0008006" key="14">
    <source>
        <dbReference type="Google" id="ProtNLM"/>
    </source>
</evidence>
<evidence type="ECO:0000256" key="9">
    <source>
        <dbReference type="ARBA" id="ARBA00023242"/>
    </source>
</evidence>
<evidence type="ECO:0000256" key="7">
    <source>
        <dbReference type="ARBA" id="ARBA00023136"/>
    </source>
</evidence>
<dbReference type="PANTHER" id="PTHR21257">
    <property type="entry name" value="DELTA(14)-STEROL REDUCTASE"/>
    <property type="match status" value="1"/>
</dbReference>
<feature type="transmembrane region" description="Helical" evidence="11">
    <location>
        <begin position="276"/>
        <end position="293"/>
    </location>
</feature>
<proteinExistence type="inferred from homology"/>
<keyword evidence="6" id="KW-0238">DNA-binding</keyword>
<evidence type="ECO:0000256" key="11">
    <source>
        <dbReference type="SAM" id="Phobius"/>
    </source>
</evidence>
<keyword evidence="9" id="KW-0539">Nucleus</keyword>
<evidence type="ECO:0000256" key="4">
    <source>
        <dbReference type="ARBA" id="ARBA00022692"/>
    </source>
</evidence>
<feature type="compositionally biased region" description="Low complexity" evidence="10">
    <location>
        <begin position="104"/>
        <end position="117"/>
    </location>
</feature>
<keyword evidence="3" id="KW-0597">Phosphoprotein</keyword>
<dbReference type="Pfam" id="PF01222">
    <property type="entry name" value="ERG4_ERG24"/>
    <property type="match status" value="2"/>
</dbReference>
<feature type="transmembrane region" description="Helical" evidence="11">
    <location>
        <begin position="207"/>
        <end position="227"/>
    </location>
</feature>
<keyword evidence="5 11" id="KW-1133">Transmembrane helix</keyword>
<feature type="transmembrane region" description="Helical" evidence="11">
    <location>
        <begin position="458"/>
        <end position="476"/>
    </location>
</feature>
<dbReference type="GO" id="GO:0006695">
    <property type="term" value="P:cholesterol biosynthetic process"/>
    <property type="evidence" value="ECO:0007669"/>
    <property type="project" value="TreeGrafter"/>
</dbReference>
<feature type="transmembrane region" description="Helical" evidence="11">
    <location>
        <begin position="545"/>
        <end position="562"/>
    </location>
</feature>
<evidence type="ECO:0000313" key="12">
    <source>
        <dbReference type="EMBL" id="CAG9805130.1"/>
    </source>
</evidence>
<dbReference type="OrthoDB" id="5326588at2759"/>
<accession>A0A9N9RXE1</accession>
<feature type="transmembrane region" description="Helical" evidence="11">
    <location>
        <begin position="433"/>
        <end position="452"/>
    </location>
</feature>
<feature type="compositionally biased region" description="Low complexity" evidence="10">
    <location>
        <begin position="16"/>
        <end position="26"/>
    </location>
</feature>
<evidence type="ECO:0000256" key="8">
    <source>
        <dbReference type="ARBA" id="ARBA00023170"/>
    </source>
</evidence>
<evidence type="ECO:0000256" key="10">
    <source>
        <dbReference type="SAM" id="MobiDB-lite"/>
    </source>
</evidence>
<keyword evidence="8" id="KW-0675">Receptor</keyword>
<evidence type="ECO:0000256" key="2">
    <source>
        <dbReference type="ARBA" id="ARBA00005402"/>
    </source>
</evidence>
<keyword evidence="4 11" id="KW-0812">Transmembrane</keyword>
<comment type="subcellular location">
    <subcellularLocation>
        <location evidence="1">Nucleus inner membrane</location>
        <topology evidence="1">Multi-pass membrane protein</topology>
    </subcellularLocation>
</comment>
<dbReference type="GO" id="GO:0005789">
    <property type="term" value="C:endoplasmic reticulum membrane"/>
    <property type="evidence" value="ECO:0007669"/>
    <property type="project" value="TreeGrafter"/>
</dbReference>
<evidence type="ECO:0000313" key="13">
    <source>
        <dbReference type="Proteomes" id="UP001153620"/>
    </source>
</evidence>
<organism evidence="12 13">
    <name type="scientific">Chironomus riparius</name>
    <dbReference type="NCBI Taxonomy" id="315576"/>
    <lineage>
        <taxon>Eukaryota</taxon>
        <taxon>Metazoa</taxon>
        <taxon>Ecdysozoa</taxon>
        <taxon>Arthropoda</taxon>
        <taxon>Hexapoda</taxon>
        <taxon>Insecta</taxon>
        <taxon>Pterygota</taxon>
        <taxon>Neoptera</taxon>
        <taxon>Endopterygota</taxon>
        <taxon>Diptera</taxon>
        <taxon>Nematocera</taxon>
        <taxon>Chironomoidea</taxon>
        <taxon>Chironomidae</taxon>
        <taxon>Chironominae</taxon>
        <taxon>Chironomus</taxon>
    </lineage>
</organism>
<keyword evidence="7 11" id="KW-0472">Membrane</keyword>
<name>A0A9N9RXE1_9DIPT</name>
<evidence type="ECO:0000256" key="3">
    <source>
        <dbReference type="ARBA" id="ARBA00022553"/>
    </source>
</evidence>
<dbReference type="InterPro" id="IPR001171">
    <property type="entry name" value="ERG24_DHCR-like"/>
</dbReference>
<reference evidence="12" key="2">
    <citation type="submission" date="2022-10" db="EMBL/GenBank/DDBJ databases">
        <authorList>
            <consortium name="ENA_rothamsted_submissions"/>
            <consortium name="culmorum"/>
            <person name="King R."/>
        </authorList>
    </citation>
    <scope>NUCLEOTIDE SEQUENCE</scope>
</reference>
<feature type="transmembrane region" description="Helical" evidence="11">
    <location>
        <begin position="338"/>
        <end position="356"/>
    </location>
</feature>